<keyword evidence="1" id="KW-0732">Signal</keyword>
<dbReference type="OrthoDB" id="291224at2"/>
<feature type="signal peptide" evidence="1">
    <location>
        <begin position="1"/>
        <end position="20"/>
    </location>
</feature>
<proteinExistence type="predicted"/>
<dbReference type="SUPFAM" id="SSF55008">
    <property type="entry name" value="HMA, heavy metal-associated domain"/>
    <property type="match status" value="1"/>
</dbReference>
<dbReference type="STRING" id="756272.Plabr_2793"/>
<dbReference type="Gene3D" id="3.30.70.100">
    <property type="match status" value="1"/>
</dbReference>
<keyword evidence="3" id="KW-1185">Reference proteome</keyword>
<dbReference type="RefSeq" id="WP_013629114.1">
    <property type="nucleotide sequence ID" value="NC_015174.1"/>
</dbReference>
<evidence type="ECO:0000256" key="1">
    <source>
        <dbReference type="SAM" id="SignalP"/>
    </source>
</evidence>
<dbReference type="PROSITE" id="PS51257">
    <property type="entry name" value="PROKAR_LIPOPROTEIN"/>
    <property type="match status" value="1"/>
</dbReference>
<sequence length="133" mass="13944">MVMRILSVFALAMMIGCADSAPSAPEGGSTTASTAGEGNVVAVTPASYQAGQSVTLHVPNMHCPFACYPKVKETLEKQDGIEAESITLVEQKDEASIDDPRIIVKLSGDFDSDKAIKAIEEVGFANAQIVAVE</sequence>
<evidence type="ECO:0000313" key="3">
    <source>
        <dbReference type="Proteomes" id="UP000006860"/>
    </source>
</evidence>
<dbReference type="InterPro" id="IPR036163">
    <property type="entry name" value="HMA_dom_sf"/>
</dbReference>
<dbReference type="Proteomes" id="UP000006860">
    <property type="component" value="Chromosome"/>
</dbReference>
<gene>
    <name evidence="2" type="ordered locus">Plabr_2793</name>
</gene>
<name>F0STD0_RUBBR</name>
<evidence type="ECO:0000313" key="2">
    <source>
        <dbReference type="EMBL" id="ADY60392.1"/>
    </source>
</evidence>
<dbReference type="GO" id="GO:0046872">
    <property type="term" value="F:metal ion binding"/>
    <property type="evidence" value="ECO:0007669"/>
    <property type="project" value="InterPro"/>
</dbReference>
<dbReference type="AlphaFoldDB" id="F0STD0"/>
<feature type="chain" id="PRO_5003260923" evidence="1">
    <location>
        <begin position="21"/>
        <end position="133"/>
    </location>
</feature>
<reference evidence="3" key="1">
    <citation type="submission" date="2011-02" db="EMBL/GenBank/DDBJ databases">
        <title>The complete genome of Planctomyces brasiliensis DSM 5305.</title>
        <authorList>
            <person name="Lucas S."/>
            <person name="Copeland A."/>
            <person name="Lapidus A."/>
            <person name="Bruce D."/>
            <person name="Goodwin L."/>
            <person name="Pitluck S."/>
            <person name="Kyrpides N."/>
            <person name="Mavromatis K."/>
            <person name="Pagani I."/>
            <person name="Ivanova N."/>
            <person name="Ovchinnikova G."/>
            <person name="Lu M."/>
            <person name="Detter J.C."/>
            <person name="Han C."/>
            <person name="Land M."/>
            <person name="Hauser L."/>
            <person name="Markowitz V."/>
            <person name="Cheng J.-F."/>
            <person name="Hugenholtz P."/>
            <person name="Woyke T."/>
            <person name="Wu D."/>
            <person name="Tindall B."/>
            <person name="Pomrenke H.G."/>
            <person name="Brambilla E."/>
            <person name="Klenk H.-P."/>
            <person name="Eisen J.A."/>
        </authorList>
    </citation>
    <scope>NUCLEOTIDE SEQUENCE [LARGE SCALE GENOMIC DNA]</scope>
    <source>
        <strain evidence="3">ATCC 49424 / DSM 5305 / JCM 21570 / NBRC 103401 / IFAM 1448</strain>
    </source>
</reference>
<accession>F0STD0</accession>
<dbReference type="EMBL" id="CP002546">
    <property type="protein sequence ID" value="ADY60392.1"/>
    <property type="molecule type" value="Genomic_DNA"/>
</dbReference>
<dbReference type="eggNOG" id="COG2608">
    <property type="taxonomic scope" value="Bacteria"/>
</dbReference>
<protein>
    <submittedName>
        <fullName evidence="2">Signal peptide-domain containing protein</fullName>
    </submittedName>
</protein>
<organism evidence="2 3">
    <name type="scientific">Rubinisphaera brasiliensis (strain ATCC 49424 / DSM 5305 / JCM 21570 / IAM 15109 / NBRC 103401 / IFAM 1448)</name>
    <name type="common">Planctomyces brasiliensis</name>
    <dbReference type="NCBI Taxonomy" id="756272"/>
    <lineage>
        <taxon>Bacteria</taxon>
        <taxon>Pseudomonadati</taxon>
        <taxon>Planctomycetota</taxon>
        <taxon>Planctomycetia</taxon>
        <taxon>Planctomycetales</taxon>
        <taxon>Planctomycetaceae</taxon>
        <taxon>Rubinisphaera</taxon>
    </lineage>
</organism>
<dbReference type="KEGG" id="pbs:Plabr_2793"/>
<dbReference type="HOGENOM" id="CLU_1936436_0_0_0"/>